<dbReference type="InterPro" id="IPR014729">
    <property type="entry name" value="Rossmann-like_a/b/a_fold"/>
</dbReference>
<sequence>MKNILVPTDFSAESHHAFEVAVRLAARIGGRVLLLHAIELPETATFSTYGGPVGGTELPNSSADPMDDVFVVKLLQATKNRLHRLLAEAATLAPGVPVQEFVQATRLSEALTSMFTHQAIDLVVIGAQGHTAAEHFFFGSNTERLVRTAPCPVLAVKHPVEAFEVQRLVFPSDFSAEADRAVSELRRVQALFPGAVLHLLSVVATAGQEEAAREKIAAFASRHQLRSYEAAVTLADRPSEGIRRYAYQVQADLVLLPTHGRTGLSRFLQASIAENVATYAFPPVLTFQLN</sequence>
<dbReference type="InterPro" id="IPR006015">
    <property type="entry name" value="Universal_stress_UspA"/>
</dbReference>
<protein>
    <submittedName>
        <fullName evidence="3">Universal stress protein</fullName>
    </submittedName>
</protein>
<feature type="domain" description="UspA" evidence="2">
    <location>
        <begin position="1"/>
        <end position="157"/>
    </location>
</feature>
<dbReference type="Gene3D" id="3.40.50.620">
    <property type="entry name" value="HUPs"/>
    <property type="match status" value="2"/>
</dbReference>
<dbReference type="PANTHER" id="PTHR46268:SF6">
    <property type="entry name" value="UNIVERSAL STRESS PROTEIN UP12"/>
    <property type="match status" value="1"/>
</dbReference>
<reference evidence="3 4" key="1">
    <citation type="submission" date="2020-09" db="EMBL/GenBank/DDBJ databases">
        <authorList>
            <person name="Kim M.K."/>
        </authorList>
    </citation>
    <scope>NUCLEOTIDE SEQUENCE [LARGE SCALE GENOMIC DNA]</scope>
    <source>
        <strain evidence="3 4">BT189</strain>
    </source>
</reference>
<evidence type="ECO:0000313" key="3">
    <source>
        <dbReference type="EMBL" id="MBD2722326.1"/>
    </source>
</evidence>
<comment type="caution">
    <text evidence="3">The sequence shown here is derived from an EMBL/GenBank/DDBJ whole genome shotgun (WGS) entry which is preliminary data.</text>
</comment>
<accession>A0ABR8JU75</accession>
<dbReference type="Proteomes" id="UP000606003">
    <property type="component" value="Unassembled WGS sequence"/>
</dbReference>
<comment type="similarity">
    <text evidence="1">Belongs to the universal stress protein A family.</text>
</comment>
<organism evidence="3 4">
    <name type="scientific">Hymenobacter armeniacus</name>
    <dbReference type="NCBI Taxonomy" id="2771358"/>
    <lineage>
        <taxon>Bacteria</taxon>
        <taxon>Pseudomonadati</taxon>
        <taxon>Bacteroidota</taxon>
        <taxon>Cytophagia</taxon>
        <taxon>Cytophagales</taxon>
        <taxon>Hymenobacteraceae</taxon>
        <taxon>Hymenobacter</taxon>
    </lineage>
</organism>
<keyword evidence="4" id="KW-1185">Reference proteome</keyword>
<dbReference type="EMBL" id="JACXAC010000003">
    <property type="protein sequence ID" value="MBD2722326.1"/>
    <property type="molecule type" value="Genomic_DNA"/>
</dbReference>
<evidence type="ECO:0000256" key="1">
    <source>
        <dbReference type="ARBA" id="ARBA00008791"/>
    </source>
</evidence>
<dbReference type="CDD" id="cd00293">
    <property type="entry name" value="USP-like"/>
    <property type="match status" value="2"/>
</dbReference>
<feature type="domain" description="UspA" evidence="2">
    <location>
        <begin position="166"/>
        <end position="286"/>
    </location>
</feature>
<dbReference type="PRINTS" id="PR01438">
    <property type="entry name" value="UNVRSLSTRESS"/>
</dbReference>
<evidence type="ECO:0000259" key="2">
    <source>
        <dbReference type="Pfam" id="PF00582"/>
    </source>
</evidence>
<gene>
    <name evidence="3" type="ORF">IC234_09320</name>
</gene>
<dbReference type="Pfam" id="PF00582">
    <property type="entry name" value="Usp"/>
    <property type="match status" value="2"/>
</dbReference>
<dbReference type="RefSeq" id="WP_190923777.1">
    <property type="nucleotide sequence ID" value="NZ_JACXAC010000003.1"/>
</dbReference>
<dbReference type="SUPFAM" id="SSF52402">
    <property type="entry name" value="Adenine nucleotide alpha hydrolases-like"/>
    <property type="match status" value="2"/>
</dbReference>
<name>A0ABR8JU75_9BACT</name>
<dbReference type="PANTHER" id="PTHR46268">
    <property type="entry name" value="STRESS RESPONSE PROTEIN NHAX"/>
    <property type="match status" value="1"/>
</dbReference>
<proteinExistence type="inferred from homology"/>
<dbReference type="InterPro" id="IPR006016">
    <property type="entry name" value="UspA"/>
</dbReference>
<evidence type="ECO:0000313" key="4">
    <source>
        <dbReference type="Proteomes" id="UP000606003"/>
    </source>
</evidence>